<gene>
    <name evidence="2" type="ORF">EMCG_05374</name>
</gene>
<evidence type="ECO:0000256" key="1">
    <source>
        <dbReference type="SAM" id="MobiDB-lite"/>
    </source>
</evidence>
<dbReference type="VEuPathDB" id="FungiDB:EMCG_05374"/>
<evidence type="ECO:0000313" key="3">
    <source>
        <dbReference type="Proteomes" id="UP000034164"/>
    </source>
</evidence>
<proteinExistence type="predicted"/>
<dbReference type="Proteomes" id="UP000034164">
    <property type="component" value="Unassembled WGS sequence"/>
</dbReference>
<dbReference type="Pfam" id="PF08208">
    <property type="entry name" value="RNA_polI_A34"/>
    <property type="match status" value="1"/>
</dbReference>
<dbReference type="InterPro" id="IPR053263">
    <property type="entry name" value="Euk_RPA34_RNAP_subunit"/>
</dbReference>
<evidence type="ECO:0000313" key="2">
    <source>
        <dbReference type="EMBL" id="KKZ59845.1"/>
    </source>
</evidence>
<dbReference type="AlphaFoldDB" id="A0A0G2HQA3"/>
<feature type="region of interest" description="Disordered" evidence="1">
    <location>
        <begin position="242"/>
        <end position="380"/>
    </location>
</feature>
<evidence type="ECO:0008006" key="4">
    <source>
        <dbReference type="Google" id="ProtNLM"/>
    </source>
</evidence>
<feature type="region of interest" description="Disordered" evidence="1">
    <location>
        <begin position="1"/>
        <end position="90"/>
    </location>
</feature>
<protein>
    <recommendedName>
        <fullName evidence="4">DNA-directed RNA polymerase I subunit RPA34</fullName>
    </recommendedName>
</protein>
<organism evidence="2 3">
    <name type="scientific">[Emmonsia] crescens</name>
    <dbReference type="NCBI Taxonomy" id="73230"/>
    <lineage>
        <taxon>Eukaryota</taxon>
        <taxon>Fungi</taxon>
        <taxon>Dikarya</taxon>
        <taxon>Ascomycota</taxon>
        <taxon>Pezizomycotina</taxon>
        <taxon>Eurotiomycetes</taxon>
        <taxon>Eurotiomycetidae</taxon>
        <taxon>Onygenales</taxon>
        <taxon>Ajellomycetaceae</taxon>
        <taxon>Emergomyces</taxon>
    </lineage>
</organism>
<feature type="compositionally biased region" description="Basic residues" evidence="1">
    <location>
        <begin position="300"/>
        <end position="309"/>
    </location>
</feature>
<feature type="compositionally biased region" description="Low complexity" evidence="1">
    <location>
        <begin position="12"/>
        <end position="24"/>
    </location>
</feature>
<dbReference type="OrthoDB" id="76224at2759"/>
<feature type="compositionally biased region" description="Basic residues" evidence="1">
    <location>
        <begin position="370"/>
        <end position="380"/>
    </location>
</feature>
<name>A0A0G2HQA3_9EURO</name>
<feature type="compositionally biased region" description="Basic residues" evidence="1">
    <location>
        <begin position="43"/>
        <end position="54"/>
    </location>
</feature>
<dbReference type="PANTHER" id="PTHR28155">
    <property type="entry name" value="ACR243WP"/>
    <property type="match status" value="1"/>
</dbReference>
<dbReference type="EMBL" id="LCZI01001656">
    <property type="protein sequence ID" value="KKZ59845.1"/>
    <property type="molecule type" value="Genomic_DNA"/>
</dbReference>
<dbReference type="GO" id="GO:0006360">
    <property type="term" value="P:transcription by RNA polymerase I"/>
    <property type="evidence" value="ECO:0007669"/>
    <property type="project" value="InterPro"/>
</dbReference>
<feature type="compositionally biased region" description="Basic and acidic residues" evidence="1">
    <location>
        <begin position="342"/>
        <end position="369"/>
    </location>
</feature>
<reference evidence="3" key="1">
    <citation type="journal article" date="2015" name="PLoS Genet.">
        <title>The dynamic genome and transcriptome of the human fungal pathogen Blastomyces and close relative Emmonsia.</title>
        <authorList>
            <person name="Munoz J.F."/>
            <person name="Gauthier G.M."/>
            <person name="Desjardins C.A."/>
            <person name="Gallo J.E."/>
            <person name="Holder J."/>
            <person name="Sullivan T.D."/>
            <person name="Marty A.J."/>
            <person name="Carmen J.C."/>
            <person name="Chen Z."/>
            <person name="Ding L."/>
            <person name="Gujja S."/>
            <person name="Magrini V."/>
            <person name="Misas E."/>
            <person name="Mitreva M."/>
            <person name="Priest M."/>
            <person name="Saif S."/>
            <person name="Whiston E.A."/>
            <person name="Young S."/>
            <person name="Zeng Q."/>
            <person name="Goldman W.E."/>
            <person name="Mardis E.R."/>
            <person name="Taylor J.W."/>
            <person name="McEwen J.G."/>
            <person name="Clay O.K."/>
            <person name="Klein B.S."/>
            <person name="Cuomo C.A."/>
        </authorList>
    </citation>
    <scope>NUCLEOTIDE SEQUENCE [LARGE SCALE GENOMIC DNA]</scope>
    <source>
        <strain evidence="3">UAMH 3008</strain>
    </source>
</reference>
<sequence>MAPSLSKEIITDSDSSGHESSSSPEPAPQKTKSSARKPTEKLKPKKQTSKQARKSKPDIESSSSSSDLEVEDESDSSAERGPSTPDMDSAIPKFIPAQEFKAPEGFKLMATTAPRSSDVSKVFSDLRGKQIWHITAPASVPMNSIQELALDAVATGGSILTHSGVDYKLREDQIGAEKNKALLLPDKQGNTYHRNSVNVAQTFHLERIVDLANGATHSEQSVPISALTKPQHEQPRHLKMRYKPFGSTDDKPETFGSSSEESEAEGVSFRMPQTLSQDREGKKRRKSSMEVGSDNEQGERRKKHKRIHSHSADGNAEVHSRNGELNLPPKAKATKNVGIPRGRTEEQHEEKSSKMHRDETSLERRVRKEERKRRKQALPS</sequence>
<dbReference type="Gene3D" id="6.20.250.70">
    <property type="match status" value="1"/>
</dbReference>
<dbReference type="InterPro" id="IPR013240">
    <property type="entry name" value="DNA-dir_RNA_pol1_su_RPA34"/>
</dbReference>
<comment type="caution">
    <text evidence="2">The sequence shown here is derived from an EMBL/GenBank/DDBJ whole genome shotgun (WGS) entry which is preliminary data.</text>
</comment>
<accession>A0A0G2HQA3</accession>
<dbReference type="PANTHER" id="PTHR28155:SF1">
    <property type="entry name" value="DNA-DIRECTED RNA POLYMERASE I SUBUNIT RPA34.5-DOMAIN-CONTAINING PROTEIN"/>
    <property type="match status" value="1"/>
</dbReference>